<dbReference type="InterPro" id="IPR036397">
    <property type="entry name" value="RNaseH_sf"/>
</dbReference>
<proteinExistence type="predicted"/>
<keyword evidence="2" id="KW-1185">Reference proteome</keyword>
<accession>A0ABQ8TPE8</accession>
<organism evidence="1 2">
    <name type="scientific">Periplaneta americana</name>
    <name type="common">American cockroach</name>
    <name type="synonym">Blatta americana</name>
    <dbReference type="NCBI Taxonomy" id="6978"/>
    <lineage>
        <taxon>Eukaryota</taxon>
        <taxon>Metazoa</taxon>
        <taxon>Ecdysozoa</taxon>
        <taxon>Arthropoda</taxon>
        <taxon>Hexapoda</taxon>
        <taxon>Insecta</taxon>
        <taxon>Pterygota</taxon>
        <taxon>Neoptera</taxon>
        <taxon>Polyneoptera</taxon>
        <taxon>Dictyoptera</taxon>
        <taxon>Blattodea</taxon>
        <taxon>Blattoidea</taxon>
        <taxon>Blattidae</taxon>
        <taxon>Blattinae</taxon>
        <taxon>Periplaneta</taxon>
    </lineage>
</organism>
<gene>
    <name evidence="1" type="ORF">ANN_09731</name>
</gene>
<dbReference type="Gene3D" id="3.30.420.10">
    <property type="entry name" value="Ribonuclease H-like superfamily/Ribonuclease H"/>
    <property type="match status" value="1"/>
</dbReference>
<dbReference type="Proteomes" id="UP001148838">
    <property type="component" value="Unassembled WGS sequence"/>
</dbReference>
<protein>
    <submittedName>
        <fullName evidence="1">Uncharacterized protein</fullName>
    </submittedName>
</protein>
<evidence type="ECO:0000313" key="1">
    <source>
        <dbReference type="EMBL" id="KAJ4447723.1"/>
    </source>
</evidence>
<sequence length="105" mass="12345">MEVFLLLTSLDCTRIIHRGWTQSSNCVAHPEERPPHEKTAACWVSHNLTETQKWHRYAIAQLPLQRYHNEGDVFLKRIVAIDEMWAWAYEPELKRQSNLSDACNL</sequence>
<evidence type="ECO:0000313" key="2">
    <source>
        <dbReference type="Proteomes" id="UP001148838"/>
    </source>
</evidence>
<comment type="caution">
    <text evidence="1">The sequence shown here is derived from an EMBL/GenBank/DDBJ whole genome shotgun (WGS) entry which is preliminary data.</text>
</comment>
<reference evidence="1 2" key="1">
    <citation type="journal article" date="2022" name="Allergy">
        <title>Genome assembly and annotation of Periplaneta americana reveal a comprehensive cockroach allergen profile.</title>
        <authorList>
            <person name="Wang L."/>
            <person name="Xiong Q."/>
            <person name="Saelim N."/>
            <person name="Wang L."/>
            <person name="Nong W."/>
            <person name="Wan A.T."/>
            <person name="Shi M."/>
            <person name="Liu X."/>
            <person name="Cao Q."/>
            <person name="Hui J.H.L."/>
            <person name="Sookrung N."/>
            <person name="Leung T.F."/>
            <person name="Tungtrongchitr A."/>
            <person name="Tsui S.K.W."/>
        </authorList>
    </citation>
    <scope>NUCLEOTIDE SEQUENCE [LARGE SCALE GENOMIC DNA]</scope>
    <source>
        <strain evidence="1">PWHHKU_190912</strain>
    </source>
</reference>
<name>A0ABQ8TPE8_PERAM</name>
<dbReference type="EMBL" id="JAJSOF020000005">
    <property type="protein sequence ID" value="KAJ4447723.1"/>
    <property type="molecule type" value="Genomic_DNA"/>
</dbReference>